<evidence type="ECO:0008006" key="5">
    <source>
        <dbReference type="Google" id="ProtNLM"/>
    </source>
</evidence>
<dbReference type="AlphaFoldDB" id="A0A840IC72"/>
<evidence type="ECO:0000313" key="4">
    <source>
        <dbReference type="Proteomes" id="UP000585272"/>
    </source>
</evidence>
<evidence type="ECO:0000256" key="1">
    <source>
        <dbReference type="SAM" id="MobiDB-lite"/>
    </source>
</evidence>
<evidence type="ECO:0000313" key="3">
    <source>
        <dbReference type="EMBL" id="MBB4661658.1"/>
    </source>
</evidence>
<feature type="compositionally biased region" description="Basic residues" evidence="1">
    <location>
        <begin position="513"/>
        <end position="527"/>
    </location>
</feature>
<comment type="caution">
    <text evidence="3">The sequence shown here is derived from an EMBL/GenBank/DDBJ whole genome shotgun (WGS) entry which is preliminary data.</text>
</comment>
<dbReference type="RefSeq" id="WP_183339999.1">
    <property type="nucleotide sequence ID" value="NZ_JACHNU010000001.1"/>
</dbReference>
<feature type="chain" id="PRO_5038733173" description="Glycoside-hydrolase family GH114 TIM-barrel domain-containing protein" evidence="2">
    <location>
        <begin position="24"/>
        <end position="609"/>
    </location>
</feature>
<feature type="compositionally biased region" description="Polar residues" evidence="1">
    <location>
        <begin position="501"/>
        <end position="512"/>
    </location>
</feature>
<proteinExistence type="predicted"/>
<feature type="compositionally biased region" description="Basic and acidic residues" evidence="1">
    <location>
        <begin position="388"/>
        <end position="397"/>
    </location>
</feature>
<name>A0A840IC72_9ACTN</name>
<dbReference type="PANTHER" id="PTHR36721">
    <property type="entry name" value="PROLINE-RICH FAMILY PROTEIN"/>
    <property type="match status" value="1"/>
</dbReference>
<sequence>MRKALICAIFLAVTCGISAQASAAESVAGHLRLALETPPPFKNVQQSAQRQSTIVMQAWEIDRARSLKAANPNIRVLAYQNLTAMIRGTSTSGIRSTGVGYEEADSAHPDWFLLNTSGQRLTHASWNYLYMADPANAGYQQRWIENVQKTLAKGPWDGVMLDDTNLTAKYHTDASKIARYPTDRAYQQAVRSMLEYVYPRLKASGKLVYANIGAWVEYPAVAEQWLQYLDGGLEEMFLKWSTTKGEGYRDAGQWRVQLDQIATAQRLGKRFLAVTQASASDAQAIRYGWASTLLVGEGRVDYFAAENYRDDTWHADFDVDLGAATGAARSVSGGAWTRSFQRGLVVVNPSTSTVRVSFGGAYSGSGLQGATAASVAPKSALILTRDAAPEPEPRPEPEPTPEPNPTPEPTPEPEPTPTPNPTPEPTPNPTPTPEPEPTPEPNPTPTPEPTPTPTPEPNPTPTPEPNPTPTPTPEPTPEPTPQPNPTPKPKPSGRQQRRASKQPSRTAKQQRGNAKKARSAATRRVRVTRSARVVVRTANVAQCTATPRLGVTDGRRVLAKRTLRKRGSWVQTQVRLGRGAYELNVSAPGGSARCAKALRASIAVDVRGS</sequence>
<dbReference type="InterPro" id="IPR029455">
    <property type="entry name" value="GHL15"/>
</dbReference>
<feature type="compositionally biased region" description="Pro residues" evidence="1">
    <location>
        <begin position="398"/>
        <end position="490"/>
    </location>
</feature>
<gene>
    <name evidence="3" type="ORF">BDZ31_001231</name>
</gene>
<protein>
    <recommendedName>
        <fullName evidence="5">Glycoside-hydrolase family GH114 TIM-barrel domain-containing protein</fullName>
    </recommendedName>
</protein>
<dbReference type="SUPFAM" id="SSF51445">
    <property type="entry name" value="(Trans)glycosidases"/>
    <property type="match status" value="1"/>
</dbReference>
<dbReference type="InterPro" id="IPR017853">
    <property type="entry name" value="GH"/>
</dbReference>
<dbReference type="Proteomes" id="UP000585272">
    <property type="component" value="Unassembled WGS sequence"/>
</dbReference>
<reference evidence="3 4" key="1">
    <citation type="submission" date="2020-08" db="EMBL/GenBank/DDBJ databases">
        <title>Genomic Encyclopedia of Archaeal and Bacterial Type Strains, Phase II (KMG-II): from individual species to whole genera.</title>
        <authorList>
            <person name="Goeker M."/>
        </authorList>
    </citation>
    <scope>NUCLEOTIDE SEQUENCE [LARGE SCALE GENOMIC DNA]</scope>
    <source>
        <strain evidence="3 4">DSM 23288</strain>
    </source>
</reference>
<accession>A0A840IC72</accession>
<evidence type="ECO:0000256" key="2">
    <source>
        <dbReference type="SAM" id="SignalP"/>
    </source>
</evidence>
<feature type="region of interest" description="Disordered" evidence="1">
    <location>
        <begin position="388"/>
        <end position="527"/>
    </location>
</feature>
<organism evidence="3 4">
    <name type="scientific">Conexibacter arvalis</name>
    <dbReference type="NCBI Taxonomy" id="912552"/>
    <lineage>
        <taxon>Bacteria</taxon>
        <taxon>Bacillati</taxon>
        <taxon>Actinomycetota</taxon>
        <taxon>Thermoleophilia</taxon>
        <taxon>Solirubrobacterales</taxon>
        <taxon>Conexibacteraceae</taxon>
        <taxon>Conexibacter</taxon>
    </lineage>
</organism>
<keyword evidence="4" id="KW-1185">Reference proteome</keyword>
<keyword evidence="2" id="KW-0732">Signal</keyword>
<feature type="signal peptide" evidence="2">
    <location>
        <begin position="1"/>
        <end position="23"/>
    </location>
</feature>
<dbReference type="EMBL" id="JACHNU010000001">
    <property type="protein sequence ID" value="MBB4661658.1"/>
    <property type="molecule type" value="Genomic_DNA"/>
</dbReference>
<dbReference type="Pfam" id="PF14885">
    <property type="entry name" value="GHL15"/>
    <property type="match status" value="1"/>
</dbReference>
<dbReference type="PANTHER" id="PTHR36721:SF1">
    <property type="entry name" value="OS04G0446401 PROTEIN"/>
    <property type="match status" value="1"/>
</dbReference>
<dbReference type="Gene3D" id="3.20.20.80">
    <property type="entry name" value="Glycosidases"/>
    <property type="match status" value="1"/>
</dbReference>